<protein>
    <submittedName>
        <fullName evidence="2">Uncharacterized protein</fullName>
    </submittedName>
</protein>
<comment type="caution">
    <text evidence="2">The sequence shown here is derived from an EMBL/GenBank/DDBJ whole genome shotgun (WGS) entry which is preliminary data.</text>
</comment>
<evidence type="ECO:0000313" key="3">
    <source>
        <dbReference type="Proteomes" id="UP000075515"/>
    </source>
</evidence>
<evidence type="ECO:0000256" key="1">
    <source>
        <dbReference type="SAM" id="MobiDB-lite"/>
    </source>
</evidence>
<organism evidence="2 3">
    <name type="scientific">Sorangium cellulosum</name>
    <name type="common">Polyangium cellulosum</name>
    <dbReference type="NCBI Taxonomy" id="56"/>
    <lineage>
        <taxon>Bacteria</taxon>
        <taxon>Pseudomonadati</taxon>
        <taxon>Myxococcota</taxon>
        <taxon>Polyangia</taxon>
        <taxon>Polyangiales</taxon>
        <taxon>Polyangiaceae</taxon>
        <taxon>Sorangium</taxon>
    </lineage>
</organism>
<gene>
    <name evidence="2" type="ORF">BE18_10040</name>
</gene>
<dbReference type="Proteomes" id="UP000075515">
    <property type="component" value="Unassembled WGS sequence"/>
</dbReference>
<dbReference type="EMBL" id="JEMC01003881">
    <property type="protein sequence ID" value="KYF77724.1"/>
    <property type="molecule type" value="Genomic_DNA"/>
</dbReference>
<proteinExistence type="predicted"/>
<reference evidence="2 3" key="1">
    <citation type="submission" date="2014-02" db="EMBL/GenBank/DDBJ databases">
        <title>The small core and large imbalanced accessory genome model reveals a collaborative survival strategy of Sorangium cellulosum strains in nature.</title>
        <authorList>
            <person name="Han K."/>
            <person name="Peng R."/>
            <person name="Blom J."/>
            <person name="Li Y.-Z."/>
        </authorList>
    </citation>
    <scope>NUCLEOTIDE SEQUENCE [LARGE SCALE GENOMIC DNA]</scope>
    <source>
        <strain evidence="2 3">So0149</strain>
    </source>
</reference>
<name>A0A150RBP9_SORCE</name>
<evidence type="ECO:0000313" key="2">
    <source>
        <dbReference type="EMBL" id="KYF77724.1"/>
    </source>
</evidence>
<sequence length="274" mass="29195">MDADDASKRAARVAQVVSGALNLAGLLASSRAARKAGAMPSREHVLALLSELLAVIGQGPEPGLSAGGRPLDIAPQVERLLALCQGWSPSAEIPAEIQRAARDMLAVFAVPEPPGGWDGWEGAPPEAQPGPEDPDPGLPPTAAELAAMPDTVTFAAAIVWCGYLASPKMVAKIPPADLRRPALAHIDSLLATFRPVRRNHPETRAWWRALLERLESFRALCEAWDGTEAPPLGLQEAARAVLMQLNHTSSSEDLEALDEEVNPFYLRSPSPRDA</sequence>
<dbReference type="AlphaFoldDB" id="A0A150RBP9"/>
<feature type="region of interest" description="Disordered" evidence="1">
    <location>
        <begin position="116"/>
        <end position="140"/>
    </location>
</feature>
<accession>A0A150RBP9</accession>